<dbReference type="PROSITE" id="PS51626">
    <property type="entry name" value="SAM_MT_TRM1"/>
    <property type="match status" value="1"/>
</dbReference>
<evidence type="ECO:0000256" key="1">
    <source>
        <dbReference type="ARBA" id="ARBA00022555"/>
    </source>
</evidence>
<evidence type="ECO:0000313" key="10">
    <source>
        <dbReference type="EnsemblMetazoa" id="GPAI027949-PA"/>
    </source>
</evidence>
<dbReference type="GO" id="GO:0002940">
    <property type="term" value="P:tRNA N2-guanine methylation"/>
    <property type="evidence" value="ECO:0007669"/>
    <property type="project" value="TreeGrafter"/>
</dbReference>
<evidence type="ECO:0000256" key="6">
    <source>
        <dbReference type="ARBA" id="ARBA00022884"/>
    </source>
</evidence>
<dbReference type="Gene3D" id="3.40.50.150">
    <property type="entry name" value="Vaccinia Virus protein VP39"/>
    <property type="match status" value="1"/>
</dbReference>
<reference evidence="11" key="1">
    <citation type="submission" date="2014-03" db="EMBL/GenBank/DDBJ databases">
        <authorList>
            <person name="Aksoy S."/>
            <person name="Warren W."/>
            <person name="Wilson R.K."/>
        </authorList>
    </citation>
    <scope>NUCLEOTIDE SEQUENCE [LARGE SCALE GENOMIC DNA]</scope>
    <source>
        <strain evidence="11">IAEA</strain>
    </source>
</reference>
<protein>
    <recommendedName>
        <fullName evidence="7">tRNA (guanine(26)-N(2))-dimethyltransferase</fullName>
        <ecNumber evidence="7">2.1.1.216</ecNumber>
    </recommendedName>
</protein>
<proteinExistence type="inferred from homology"/>
<evidence type="ECO:0000256" key="4">
    <source>
        <dbReference type="ARBA" id="ARBA00022691"/>
    </source>
</evidence>
<accession>A0A1A9ZX99</accession>
<dbReference type="STRING" id="7398.A0A1A9ZX99"/>
<reference evidence="10" key="2">
    <citation type="submission" date="2020-05" db="UniProtKB">
        <authorList>
            <consortium name="EnsemblMetazoa"/>
        </authorList>
    </citation>
    <scope>IDENTIFICATION</scope>
    <source>
        <strain evidence="10">IAEA</strain>
    </source>
</reference>
<keyword evidence="5 9" id="KW-0819">tRNA processing</keyword>
<dbReference type="InterPro" id="IPR029063">
    <property type="entry name" value="SAM-dependent_MTases_sf"/>
</dbReference>
<sequence length="125" mass="14099">MYHRICLDKNKQSMIYQCTGCSTFNLQPLGSIKPNPTETRPTQVKLGIPTGPPVNTNCEHCGRKYHLGGPIWSDPIHDNAFVQRLIEITNKTPLSELSTQKRLNVLCRKSFSKDISTIPESTYIP</sequence>
<name>A0A1A9ZX99_GLOPL</name>
<evidence type="ECO:0000256" key="8">
    <source>
        <dbReference type="ARBA" id="ARBA00051897"/>
    </source>
</evidence>
<dbReference type="AlphaFoldDB" id="A0A1A9ZX99"/>
<evidence type="ECO:0000256" key="2">
    <source>
        <dbReference type="ARBA" id="ARBA00022603"/>
    </source>
</evidence>
<comment type="similarity">
    <text evidence="9">Belongs to the class I-like SAM-binding methyltransferase superfamily. Trm1 family.</text>
</comment>
<dbReference type="GO" id="GO:0000049">
    <property type="term" value="F:tRNA binding"/>
    <property type="evidence" value="ECO:0007669"/>
    <property type="project" value="UniProtKB-UniRule"/>
</dbReference>
<dbReference type="VEuPathDB" id="VectorBase:GPAI027949"/>
<dbReference type="EnsemblMetazoa" id="GPAI027949-RA">
    <property type="protein sequence ID" value="GPAI027949-PA"/>
    <property type="gene ID" value="GPAI027949"/>
</dbReference>
<dbReference type="PANTHER" id="PTHR10631:SF3">
    <property type="entry name" value="TRNA (GUANINE(26)-N(2))-DIMETHYLTRANSFERASE"/>
    <property type="match status" value="1"/>
</dbReference>
<keyword evidence="3 9" id="KW-0808">Transferase</keyword>
<dbReference type="SUPFAM" id="SSF53335">
    <property type="entry name" value="S-adenosyl-L-methionine-dependent methyltransferases"/>
    <property type="match status" value="1"/>
</dbReference>
<dbReference type="Pfam" id="PF02005">
    <property type="entry name" value="TRM"/>
    <property type="match status" value="1"/>
</dbReference>
<comment type="catalytic activity">
    <reaction evidence="8">
        <text>guanosine(26) in tRNA + 2 S-adenosyl-L-methionine = N(2)-dimethylguanosine(26) in tRNA + 2 S-adenosyl-L-homocysteine + 2 H(+)</text>
        <dbReference type="Rhea" id="RHEA:43140"/>
        <dbReference type="Rhea" id="RHEA-COMP:10359"/>
        <dbReference type="Rhea" id="RHEA-COMP:10360"/>
        <dbReference type="ChEBI" id="CHEBI:15378"/>
        <dbReference type="ChEBI" id="CHEBI:57856"/>
        <dbReference type="ChEBI" id="CHEBI:59789"/>
        <dbReference type="ChEBI" id="CHEBI:74269"/>
        <dbReference type="ChEBI" id="CHEBI:74513"/>
        <dbReference type="EC" id="2.1.1.216"/>
    </reaction>
</comment>
<dbReference type="InterPro" id="IPR002905">
    <property type="entry name" value="Trm1"/>
</dbReference>
<keyword evidence="2 9" id="KW-0489">Methyltransferase</keyword>
<keyword evidence="6 9" id="KW-0694">RNA-binding</keyword>
<keyword evidence="4 9" id="KW-0949">S-adenosyl-L-methionine</keyword>
<organism evidence="10 11">
    <name type="scientific">Glossina pallidipes</name>
    <name type="common">Tsetse fly</name>
    <dbReference type="NCBI Taxonomy" id="7398"/>
    <lineage>
        <taxon>Eukaryota</taxon>
        <taxon>Metazoa</taxon>
        <taxon>Ecdysozoa</taxon>
        <taxon>Arthropoda</taxon>
        <taxon>Hexapoda</taxon>
        <taxon>Insecta</taxon>
        <taxon>Pterygota</taxon>
        <taxon>Neoptera</taxon>
        <taxon>Endopterygota</taxon>
        <taxon>Diptera</taxon>
        <taxon>Brachycera</taxon>
        <taxon>Muscomorpha</taxon>
        <taxon>Hippoboscoidea</taxon>
        <taxon>Glossinidae</taxon>
        <taxon>Glossina</taxon>
    </lineage>
</organism>
<keyword evidence="1 9" id="KW-0820">tRNA-binding</keyword>
<evidence type="ECO:0000256" key="7">
    <source>
        <dbReference type="ARBA" id="ARBA00039099"/>
    </source>
</evidence>
<dbReference type="GO" id="GO:0160104">
    <property type="term" value="F:tRNA (guanine(26)-N2)-dimethyltransferase activity"/>
    <property type="evidence" value="ECO:0007669"/>
    <property type="project" value="UniProtKB-EC"/>
</dbReference>
<dbReference type="Proteomes" id="UP000092445">
    <property type="component" value="Unassembled WGS sequence"/>
</dbReference>
<keyword evidence="11" id="KW-1185">Reference proteome</keyword>
<evidence type="ECO:0000313" key="11">
    <source>
        <dbReference type="Proteomes" id="UP000092445"/>
    </source>
</evidence>
<dbReference type="GO" id="GO:0005634">
    <property type="term" value="C:nucleus"/>
    <property type="evidence" value="ECO:0007669"/>
    <property type="project" value="TreeGrafter"/>
</dbReference>
<evidence type="ECO:0000256" key="9">
    <source>
        <dbReference type="PROSITE-ProRule" id="PRU00958"/>
    </source>
</evidence>
<evidence type="ECO:0000256" key="3">
    <source>
        <dbReference type="ARBA" id="ARBA00022679"/>
    </source>
</evidence>
<evidence type="ECO:0000256" key="5">
    <source>
        <dbReference type="ARBA" id="ARBA00022694"/>
    </source>
</evidence>
<dbReference type="EC" id="2.1.1.216" evidence="7"/>
<dbReference type="PANTHER" id="PTHR10631">
    <property type="entry name" value="N 2 ,N 2 -DIMETHYLGUANOSINE TRNA METHYLTRANSFERASE"/>
    <property type="match status" value="1"/>
</dbReference>